<dbReference type="EMBL" id="BQXS01011657">
    <property type="protein sequence ID" value="GKT15212.1"/>
    <property type="molecule type" value="Genomic_DNA"/>
</dbReference>
<name>A0ABQ5JSA6_9EUKA</name>
<evidence type="ECO:0000313" key="3">
    <source>
        <dbReference type="Proteomes" id="UP001057375"/>
    </source>
</evidence>
<evidence type="ECO:0000256" key="1">
    <source>
        <dbReference type="SAM" id="MobiDB-lite"/>
    </source>
</evidence>
<evidence type="ECO:0000313" key="2">
    <source>
        <dbReference type="EMBL" id="GKT15212.1"/>
    </source>
</evidence>
<comment type="caution">
    <text evidence="2">The sequence shown here is derived from an EMBL/GenBank/DDBJ whole genome shotgun (WGS) entry which is preliminary data.</text>
</comment>
<accession>A0ABQ5JSA6</accession>
<dbReference type="InterPro" id="IPR032675">
    <property type="entry name" value="LRR_dom_sf"/>
</dbReference>
<dbReference type="Gene3D" id="3.80.10.10">
    <property type="entry name" value="Ribonuclease Inhibitor"/>
    <property type="match status" value="1"/>
</dbReference>
<evidence type="ECO:0008006" key="4">
    <source>
        <dbReference type="Google" id="ProtNLM"/>
    </source>
</evidence>
<dbReference type="Gene3D" id="2.10.25.10">
    <property type="entry name" value="Laminin"/>
    <property type="match status" value="1"/>
</dbReference>
<reference evidence="2" key="1">
    <citation type="submission" date="2022-03" db="EMBL/GenBank/DDBJ databases">
        <title>Draft genome sequence of Aduncisulcus paluster, a free-living microaerophilic Fornicata.</title>
        <authorList>
            <person name="Yuyama I."/>
            <person name="Kume K."/>
            <person name="Tamura T."/>
            <person name="Inagaki Y."/>
            <person name="Hashimoto T."/>
        </authorList>
    </citation>
    <scope>NUCLEOTIDE SEQUENCE</scope>
    <source>
        <strain evidence="2">NY0171</strain>
    </source>
</reference>
<feature type="region of interest" description="Disordered" evidence="1">
    <location>
        <begin position="1"/>
        <end position="20"/>
    </location>
</feature>
<proteinExistence type="predicted"/>
<feature type="non-terminal residue" evidence="2">
    <location>
        <position position="461"/>
    </location>
</feature>
<gene>
    <name evidence="2" type="ORF">ADUPG1_010651</name>
</gene>
<sequence length="461" mass="48512">MSQSNEVSPPPAVTVSGTDGTIISDGEYTFSLTTLSASTFSSSSSAQTIYNGVTGYSDEDHKELQAIEFHFEHGNWCAGDGTVSIGSMYQSLTNAPVYIDEPSSTLPYDKVELDILNNLNTNPTFDPTIVELFCYVDFSNFNEFKINVSGTPPHIIFSTKTYSCESNYDFPDADSNVCVPYCFGSLGNTNCNDGTCTAPDICSCNSGYGAQCDHDCPFATLDNGTEDMCSNSSGQGVCDISPQCSCTTQIMGDACEFVEFNDSDLESFICNLTSACNDDGHITPANLASLTTLDISSKLGITSGSITDLGGLRHATGLTRLTAICDGSCSSLTFDLSELETLSSLEYVNVSGTNMSSPSGAKLDFLPSSVRTLILDDVSLPSTTSLLSGLSVTTLSVQNNTSFAPTSTSVFPSSLTSLDISGCTSFAPTSTSVFPSSLTSLDISGCTSITALDVLPTTLTE</sequence>
<dbReference type="SUPFAM" id="SSF52058">
    <property type="entry name" value="L domain-like"/>
    <property type="match status" value="1"/>
</dbReference>
<keyword evidence="3" id="KW-1185">Reference proteome</keyword>
<protein>
    <recommendedName>
        <fullName evidence="4">EGF-like domain-containing protein</fullName>
    </recommendedName>
</protein>
<organism evidence="2 3">
    <name type="scientific">Aduncisulcus paluster</name>
    <dbReference type="NCBI Taxonomy" id="2918883"/>
    <lineage>
        <taxon>Eukaryota</taxon>
        <taxon>Metamonada</taxon>
        <taxon>Carpediemonas-like organisms</taxon>
        <taxon>Aduncisulcus</taxon>
    </lineage>
</organism>
<dbReference type="Proteomes" id="UP001057375">
    <property type="component" value="Unassembled WGS sequence"/>
</dbReference>